<dbReference type="Pfam" id="PF07070">
    <property type="entry name" value="Spo0M"/>
    <property type="match status" value="1"/>
</dbReference>
<dbReference type="Gene3D" id="2.60.40.640">
    <property type="match status" value="1"/>
</dbReference>
<evidence type="ECO:0000313" key="2">
    <source>
        <dbReference type="Proteomes" id="UP000030528"/>
    </source>
</evidence>
<dbReference type="PANTHER" id="PTHR40053">
    <property type="entry name" value="SPORULATION-CONTROL PROTEIN SPO0M"/>
    <property type="match status" value="1"/>
</dbReference>
<name>A0A0A5GKE7_9BACI</name>
<dbReference type="EMBL" id="AVPE01000009">
    <property type="protein sequence ID" value="KGX91630.1"/>
    <property type="molecule type" value="Genomic_DNA"/>
</dbReference>
<comment type="caution">
    <text evidence="1">The sequence shown here is derived from an EMBL/GenBank/DDBJ whole genome shotgun (WGS) entry which is preliminary data.</text>
</comment>
<dbReference type="InterPro" id="IPR014752">
    <property type="entry name" value="Arrestin-like_C"/>
</dbReference>
<accession>A0A0A5GKE7</accession>
<organism evidence="1 2">
    <name type="scientific">Pontibacillus halophilus JSM 076056 = DSM 19796</name>
    <dbReference type="NCBI Taxonomy" id="1385510"/>
    <lineage>
        <taxon>Bacteria</taxon>
        <taxon>Bacillati</taxon>
        <taxon>Bacillota</taxon>
        <taxon>Bacilli</taxon>
        <taxon>Bacillales</taxon>
        <taxon>Bacillaceae</taxon>
        <taxon>Pontibacillus</taxon>
    </lineage>
</organism>
<proteinExistence type="predicted"/>
<dbReference type="AlphaFoldDB" id="A0A0A5GKE7"/>
<gene>
    <name evidence="1" type="ORF">N781_03895</name>
</gene>
<reference evidence="1 2" key="1">
    <citation type="submission" date="2013-08" db="EMBL/GenBank/DDBJ databases">
        <authorList>
            <person name="Huang J."/>
            <person name="Wang G."/>
        </authorList>
    </citation>
    <scope>NUCLEOTIDE SEQUENCE [LARGE SCALE GENOMIC DNA]</scope>
    <source>
        <strain evidence="1 2">JSM 076056</strain>
    </source>
</reference>
<sequence length="252" mass="28565">MFKKIMASVGIGAAKVDTQLEKDRYIAGEEVTGKVVLTGGNVEQQINGIKLFLMTEVVREMDDKKFKENQVLQRFNITETFTLGEGENKEIDFSFTLPENTPASFGRLPIWFQTGLDIPNAIDPQDRDHIHVDPSDKIQTVLTAVQHELGFKLRKVEMEYSKRHGIVQEFEFTPGGRYRSLLDELELLFFPKPDGLEIVMQVDRRANGIGGLFAEALEMDESHLRISFSKQDLNEGPEAVARELGRIIDQHS</sequence>
<dbReference type="PANTHER" id="PTHR40053:SF1">
    <property type="entry name" value="SPORULATION-CONTROL PROTEIN SPO0M"/>
    <property type="match status" value="1"/>
</dbReference>
<dbReference type="STRING" id="1385510.GCA_000425205_02297"/>
<dbReference type="eggNOG" id="COG4326">
    <property type="taxonomic scope" value="Bacteria"/>
</dbReference>
<evidence type="ECO:0000313" key="1">
    <source>
        <dbReference type="EMBL" id="KGX91630.1"/>
    </source>
</evidence>
<dbReference type="RefSeq" id="WP_026800644.1">
    <property type="nucleotide sequence ID" value="NZ_AULI01000009.1"/>
</dbReference>
<protein>
    <submittedName>
        <fullName evidence="1">Sporulation protein SpoOM</fullName>
    </submittedName>
</protein>
<dbReference type="OrthoDB" id="2351239at2"/>
<dbReference type="InterPro" id="IPR009776">
    <property type="entry name" value="Spore_0_M"/>
</dbReference>
<keyword evidence="2" id="KW-1185">Reference proteome</keyword>
<dbReference type="Proteomes" id="UP000030528">
    <property type="component" value="Unassembled WGS sequence"/>
</dbReference>